<sequence length="96" mass="11319">MKNKYCQQSDSDKTVYLSLSTYVSYIDCLFKIDSECILINRYIARIEYTVNSPFYDPGNSVPLENRALRYIIIKTRRNSQDNYLSDTGIESVWMEH</sequence>
<proteinExistence type="predicted"/>
<dbReference type="EMBL" id="OD002909">
    <property type="protein sequence ID" value="CAD7406544.1"/>
    <property type="molecule type" value="Genomic_DNA"/>
</dbReference>
<organism evidence="1">
    <name type="scientific">Timema poppense</name>
    <name type="common">Walking stick</name>
    <dbReference type="NCBI Taxonomy" id="170557"/>
    <lineage>
        <taxon>Eukaryota</taxon>
        <taxon>Metazoa</taxon>
        <taxon>Ecdysozoa</taxon>
        <taxon>Arthropoda</taxon>
        <taxon>Hexapoda</taxon>
        <taxon>Insecta</taxon>
        <taxon>Pterygota</taxon>
        <taxon>Neoptera</taxon>
        <taxon>Polyneoptera</taxon>
        <taxon>Phasmatodea</taxon>
        <taxon>Timematodea</taxon>
        <taxon>Timematoidea</taxon>
        <taxon>Timematidae</taxon>
        <taxon>Timema</taxon>
    </lineage>
</organism>
<name>A0A7R9H5B2_TIMPO</name>
<gene>
    <name evidence="1" type="ORF">TPSB3V08_LOCUS5458</name>
</gene>
<accession>A0A7R9H5B2</accession>
<dbReference type="AlphaFoldDB" id="A0A7R9H5B2"/>
<evidence type="ECO:0000313" key="1">
    <source>
        <dbReference type="EMBL" id="CAD7406544.1"/>
    </source>
</evidence>
<reference evidence="1" key="1">
    <citation type="submission" date="2020-11" db="EMBL/GenBank/DDBJ databases">
        <authorList>
            <person name="Tran Van P."/>
        </authorList>
    </citation>
    <scope>NUCLEOTIDE SEQUENCE</scope>
</reference>
<protein>
    <submittedName>
        <fullName evidence="1">Uncharacterized protein</fullName>
    </submittedName>
</protein>